<comment type="caution">
    <text evidence="7">The sequence shown here is derived from an EMBL/GenBank/DDBJ whole genome shotgun (WGS) entry which is preliminary data.</text>
</comment>
<sequence>MAQNKKENLKKIVNLREFEEAAKQNLTHSAYTYYRSGANDEISLNENLNSWKNIYLKQRVLQDLEDLNTETTVLGRKIAFPLGIAPTAMHKLADPEGEAATAKACKAKNVAFCLSTLSNCNQEEVAEAQGPDGFRWFQLYAVKDRQATLKIIKKAEKAGYQAIVLTVDVPVFGKRDGDEKNKFRLPDNLQLKILEEQNSQYGSMRNQHDQGSNLVRLSQNFDNSNWSTIYWIKEATKLPIILKGILCVEDAEMAVKLGFEGIWVSNHGARQLDGAIPPIEALQDIVSVCKGKCEIYVDGGARRGSDIFKAVALGANCVFVGRPSVFSLAAGGQKGVEHMIQIMHDEFKKTMQLCGTKSVKMISTDYLVSRKPAFIPKL</sequence>
<comment type="similarity">
    <text evidence="3">Belongs to the FMN-dependent alpha-hydroxy acid dehydrogenase family.</text>
</comment>
<dbReference type="FunFam" id="3.20.20.70:FF:000056">
    <property type="entry name" value="hydroxyacid oxidase 2"/>
    <property type="match status" value="1"/>
</dbReference>
<dbReference type="PANTHER" id="PTHR10578:SF149">
    <property type="entry name" value="2-HYDROXYACID OXIDASE 2"/>
    <property type="match status" value="1"/>
</dbReference>
<feature type="binding site" evidence="5">
    <location>
        <position position="243"/>
    </location>
    <ligand>
        <name>FMN</name>
        <dbReference type="ChEBI" id="CHEBI:58210"/>
    </ligand>
</feature>
<feature type="binding site" evidence="5">
    <location>
        <begin position="321"/>
        <end position="322"/>
    </location>
    <ligand>
        <name>FMN</name>
        <dbReference type="ChEBI" id="CHEBI:58210"/>
    </ligand>
</feature>
<organism evidence="7 8">
    <name type="scientific">Pseudocohnilembus persalinus</name>
    <name type="common">Ciliate</name>
    <dbReference type="NCBI Taxonomy" id="266149"/>
    <lineage>
        <taxon>Eukaryota</taxon>
        <taxon>Sar</taxon>
        <taxon>Alveolata</taxon>
        <taxon>Ciliophora</taxon>
        <taxon>Intramacronucleata</taxon>
        <taxon>Oligohymenophorea</taxon>
        <taxon>Scuticociliatia</taxon>
        <taxon>Philasterida</taxon>
        <taxon>Pseudocohnilembidae</taxon>
        <taxon>Pseudocohnilembus</taxon>
    </lineage>
</organism>
<dbReference type="GO" id="GO:0016491">
    <property type="term" value="F:oxidoreductase activity"/>
    <property type="evidence" value="ECO:0007669"/>
    <property type="project" value="UniProtKB-KW"/>
</dbReference>
<dbReference type="OrthoDB" id="25826at2759"/>
<keyword evidence="5" id="KW-0285">Flavoprotein</keyword>
<dbReference type="PANTHER" id="PTHR10578">
    <property type="entry name" value="S -2-HYDROXY-ACID OXIDASE-RELATED"/>
    <property type="match status" value="1"/>
</dbReference>
<feature type="binding site" evidence="5">
    <location>
        <position position="33"/>
    </location>
    <ligand>
        <name>glyoxylate</name>
        <dbReference type="ChEBI" id="CHEBI:36655"/>
    </ligand>
</feature>
<dbReference type="Pfam" id="PF01070">
    <property type="entry name" value="FMN_dh"/>
    <property type="match status" value="1"/>
</dbReference>
<dbReference type="PIRSF" id="PIRSF000138">
    <property type="entry name" value="Al-hdrx_acd_dh"/>
    <property type="match status" value="1"/>
</dbReference>
<protein>
    <recommendedName>
        <fullName evidence="6">FMN hydroxy acid dehydrogenase domain-containing protein</fullName>
    </recommendedName>
</protein>
<feature type="binding site" evidence="5">
    <location>
        <position position="140"/>
    </location>
    <ligand>
        <name>glyoxylate</name>
        <dbReference type="ChEBI" id="CHEBI:36655"/>
    </ligand>
</feature>
<accession>A0A0V0R7D0</accession>
<dbReference type="InterPro" id="IPR012133">
    <property type="entry name" value="Alpha-hydoxy_acid_DH_FMN"/>
</dbReference>
<evidence type="ECO:0000256" key="2">
    <source>
        <dbReference type="ARBA" id="ARBA00023002"/>
    </source>
</evidence>
<dbReference type="AlphaFoldDB" id="A0A0V0R7D0"/>
<dbReference type="GO" id="GO:0010181">
    <property type="term" value="F:FMN binding"/>
    <property type="evidence" value="ECO:0007669"/>
    <property type="project" value="InterPro"/>
</dbReference>
<dbReference type="GO" id="GO:0005737">
    <property type="term" value="C:cytoplasm"/>
    <property type="evidence" value="ECO:0007669"/>
    <property type="project" value="UniProtKB-ARBA"/>
</dbReference>
<feature type="binding site" evidence="5">
    <location>
        <position position="115"/>
    </location>
    <ligand>
        <name>FMN</name>
        <dbReference type="ChEBI" id="CHEBI:58210"/>
    </ligand>
</feature>
<feature type="binding site" evidence="5">
    <location>
        <position position="265"/>
    </location>
    <ligand>
        <name>FMN</name>
        <dbReference type="ChEBI" id="CHEBI:58210"/>
    </ligand>
</feature>
<evidence type="ECO:0000256" key="4">
    <source>
        <dbReference type="PIRSR" id="PIRSR000138-1"/>
    </source>
</evidence>
<feature type="active site" description="Proton acceptor" evidence="4">
    <location>
        <position position="267"/>
    </location>
</feature>
<evidence type="ECO:0000256" key="1">
    <source>
        <dbReference type="ARBA" id="ARBA00001917"/>
    </source>
</evidence>
<dbReference type="OMA" id="RIWFRPK"/>
<keyword evidence="8" id="KW-1185">Reference proteome</keyword>
<dbReference type="EMBL" id="LDAU01000040">
    <property type="protein sequence ID" value="KRX10133.1"/>
    <property type="molecule type" value="Genomic_DNA"/>
</dbReference>
<feature type="binding site" evidence="5">
    <location>
        <position position="270"/>
    </location>
    <ligand>
        <name>glyoxylate</name>
        <dbReference type="ChEBI" id="CHEBI:36655"/>
    </ligand>
</feature>
<dbReference type="PROSITE" id="PS00557">
    <property type="entry name" value="FMN_HYDROXY_ACID_DH_1"/>
    <property type="match status" value="1"/>
</dbReference>
<keyword evidence="5" id="KW-0288">FMN</keyword>
<feature type="binding site" evidence="5">
    <location>
        <position position="175"/>
    </location>
    <ligand>
        <name>glyoxylate</name>
        <dbReference type="ChEBI" id="CHEBI:36655"/>
    </ligand>
</feature>
<feature type="binding site" evidence="5">
    <location>
        <position position="138"/>
    </location>
    <ligand>
        <name>FMN</name>
        <dbReference type="ChEBI" id="CHEBI:58210"/>
    </ligand>
</feature>
<name>A0A0V0R7D0_PSEPJ</name>
<dbReference type="InterPro" id="IPR008259">
    <property type="entry name" value="FMN_hydac_DH_AS"/>
</dbReference>
<evidence type="ECO:0000256" key="5">
    <source>
        <dbReference type="PIRSR" id="PIRSR000138-2"/>
    </source>
</evidence>
<dbReference type="InterPro" id="IPR013785">
    <property type="entry name" value="Aldolase_TIM"/>
</dbReference>
<evidence type="ECO:0000313" key="7">
    <source>
        <dbReference type="EMBL" id="KRX10133.1"/>
    </source>
</evidence>
<dbReference type="SUPFAM" id="SSF51395">
    <property type="entry name" value="FMN-linked oxidoreductases"/>
    <property type="match status" value="1"/>
</dbReference>
<dbReference type="InterPro" id="IPR037396">
    <property type="entry name" value="FMN_HAD"/>
</dbReference>
<evidence type="ECO:0000256" key="3">
    <source>
        <dbReference type="ARBA" id="ARBA00024042"/>
    </source>
</evidence>
<feature type="binding site" evidence="5">
    <location>
        <begin position="298"/>
        <end position="302"/>
    </location>
    <ligand>
        <name>FMN</name>
        <dbReference type="ChEBI" id="CHEBI:58210"/>
    </ligand>
</feature>
<feature type="binding site" evidence="5">
    <location>
        <begin position="86"/>
        <end position="88"/>
    </location>
    <ligand>
        <name>FMN</name>
        <dbReference type="ChEBI" id="CHEBI:58210"/>
    </ligand>
</feature>
<dbReference type="InParanoid" id="A0A0V0R7D0"/>
<evidence type="ECO:0000259" key="6">
    <source>
        <dbReference type="PROSITE" id="PS51349"/>
    </source>
</evidence>
<comment type="cofactor">
    <cofactor evidence="1">
        <name>FMN</name>
        <dbReference type="ChEBI" id="CHEBI:58210"/>
    </cofactor>
</comment>
<dbReference type="CDD" id="cd02809">
    <property type="entry name" value="alpha_hydroxyacid_oxid_FMN"/>
    <property type="match status" value="1"/>
</dbReference>
<dbReference type="PROSITE" id="PS51349">
    <property type="entry name" value="FMN_HYDROXY_ACID_DH_2"/>
    <property type="match status" value="1"/>
</dbReference>
<feature type="binding site" evidence="5">
    <location>
        <position position="267"/>
    </location>
    <ligand>
        <name>glyoxylate</name>
        <dbReference type="ChEBI" id="CHEBI:36655"/>
    </ligand>
</feature>
<keyword evidence="2" id="KW-0560">Oxidoreductase</keyword>
<evidence type="ECO:0000313" key="8">
    <source>
        <dbReference type="Proteomes" id="UP000054937"/>
    </source>
</evidence>
<gene>
    <name evidence="7" type="ORF">PPERSA_08536</name>
</gene>
<dbReference type="InterPro" id="IPR000262">
    <property type="entry name" value="FMN-dep_DH"/>
</dbReference>
<proteinExistence type="inferred from homology"/>
<feature type="binding site" evidence="5">
    <location>
        <position position="166"/>
    </location>
    <ligand>
        <name>FMN</name>
        <dbReference type="ChEBI" id="CHEBI:58210"/>
    </ligand>
</feature>
<feature type="domain" description="FMN hydroxy acid dehydrogenase" evidence="6">
    <location>
        <begin position="7"/>
        <end position="372"/>
    </location>
</feature>
<dbReference type="Gene3D" id="3.20.20.70">
    <property type="entry name" value="Aldolase class I"/>
    <property type="match status" value="1"/>
</dbReference>
<dbReference type="Proteomes" id="UP000054937">
    <property type="component" value="Unassembled WGS sequence"/>
</dbReference>
<reference evidence="7 8" key="1">
    <citation type="journal article" date="2015" name="Sci. Rep.">
        <title>Genome of the facultative scuticociliatosis pathogen Pseudocohnilembus persalinus provides insight into its virulence through horizontal gene transfer.</title>
        <authorList>
            <person name="Xiong J."/>
            <person name="Wang G."/>
            <person name="Cheng J."/>
            <person name="Tian M."/>
            <person name="Pan X."/>
            <person name="Warren A."/>
            <person name="Jiang C."/>
            <person name="Yuan D."/>
            <person name="Miao W."/>
        </authorList>
    </citation>
    <scope>NUCLEOTIDE SEQUENCE [LARGE SCALE GENOMIC DNA]</scope>
    <source>
        <strain evidence="7">36N120E</strain>
    </source>
</reference>